<evidence type="ECO:0000313" key="2">
    <source>
        <dbReference type="EMBL" id="WIX07706.1"/>
    </source>
</evidence>
<feature type="transmembrane region" description="Helical" evidence="1">
    <location>
        <begin position="84"/>
        <end position="105"/>
    </location>
</feature>
<dbReference type="InterPro" id="IPR049802">
    <property type="entry name" value="RhsC-like_FIX"/>
</dbReference>
<gene>
    <name evidence="2" type="ORF">QN060_06585</name>
</gene>
<dbReference type="Proteomes" id="UP001228059">
    <property type="component" value="Chromosome"/>
</dbReference>
<reference evidence="2 3" key="1">
    <citation type="submission" date="2023-05" db="EMBL/GenBank/DDBJ databases">
        <title>Complete Genome Resource of Xanthomonas oryzae pv. leersiae Strain YNJC Isolated From Plateau Japonica Rice in Southwest China.</title>
        <authorList>
            <person name="Aa X."/>
            <person name="Mei L."/>
            <person name="Liu P."/>
            <person name="Yang Y."/>
            <person name="Tang C."/>
            <person name="Zhang F."/>
            <person name="Dong C."/>
            <person name="Wang B."/>
            <person name="Chen X."/>
            <person name="Dai L."/>
        </authorList>
    </citation>
    <scope>NUCLEOTIDE SEQUENCE [LARGE SCALE GENOMIC DNA]</scope>
    <source>
        <strain evidence="2 3">YNJC</strain>
    </source>
</reference>
<keyword evidence="1" id="KW-0812">Transmembrane</keyword>
<dbReference type="CDD" id="cd20746">
    <property type="entry name" value="FIX_Ntox15_NUC_DUF4112_RhsA-like"/>
    <property type="match status" value="1"/>
</dbReference>
<dbReference type="AlphaFoldDB" id="A0AAJ6H2X5"/>
<keyword evidence="1" id="KW-0472">Membrane</keyword>
<evidence type="ECO:0000313" key="3">
    <source>
        <dbReference type="Proteomes" id="UP001228059"/>
    </source>
</evidence>
<dbReference type="RefSeq" id="WP_285957179.1">
    <property type="nucleotide sequence ID" value="NZ_CP127225.1"/>
</dbReference>
<proteinExistence type="predicted"/>
<name>A0AAJ6H2X5_9XANT</name>
<sequence length="515" mass="55933">MGATPAASPPGGLSWSQFQAMAADVGSWTWGTVQGAFNEKASLSQILVDAVIGMIPLVGDVTAARDIIAVVVRLIDDPEARERVWEWVLLVVLVLALVPVIGGVIKGVGRILCTVFKAAAELRGAARAAHLLQGAKDIIAFLNRIGTRNAEAWLLRLKFADYQAQILERFATLTNTLASLLRKAKARMGALMPEMLAQRIDALIGGLGTLRTTAEQMIPKAIKELDQNLRELQAYVRSGGETTSRVALHRVATGERVITRADEARLVEDGVLPVRSSRGGFKQNPASVKDSSEWEHLYKHEDGYPNLADPERAKGESTYRNVQAYSGRMVNRQLRDGEHFFRAFGEEGLTHGEKVKESFAGGGWWGIGEAPKSAQEWRPPTAVLDEFNRNGFIVTGKVSGNNGPKAVVGTVAEQVGNKLPGQYLPGGATQAFFFLDTPVAEQLTALGKRAIADNKPFAWIDPASGMRFEVKPTGWKDVNGIIGYFHTPGPTSVTTVRLAEREQATKEHRQVVVSP</sequence>
<organism evidence="2 3">
    <name type="scientific">Xanthomonas oryzae pv. leersiae</name>
    <dbReference type="NCBI Taxonomy" id="3112258"/>
    <lineage>
        <taxon>Bacteria</taxon>
        <taxon>Pseudomonadati</taxon>
        <taxon>Pseudomonadota</taxon>
        <taxon>Gammaproteobacteria</taxon>
        <taxon>Lysobacterales</taxon>
        <taxon>Lysobacteraceae</taxon>
        <taxon>Xanthomonas</taxon>
    </lineage>
</organism>
<dbReference type="EMBL" id="CP127225">
    <property type="protein sequence ID" value="WIX07706.1"/>
    <property type="molecule type" value="Genomic_DNA"/>
</dbReference>
<accession>A0AAJ6H2X5</accession>
<evidence type="ECO:0000256" key="1">
    <source>
        <dbReference type="SAM" id="Phobius"/>
    </source>
</evidence>
<protein>
    <submittedName>
        <fullName evidence="2">Uncharacterized protein</fullName>
    </submittedName>
</protein>
<keyword evidence="1" id="KW-1133">Transmembrane helix</keyword>